<dbReference type="NCBIfam" id="TIGR00696">
    <property type="entry name" value="wecG_tagA_cpsF"/>
    <property type="match status" value="1"/>
</dbReference>
<dbReference type="InterPro" id="IPR004629">
    <property type="entry name" value="WecG_TagA_CpsF"/>
</dbReference>
<keyword evidence="4" id="KW-1185">Reference proteome</keyword>
<dbReference type="AlphaFoldDB" id="A0A8J3FEA3"/>
<evidence type="ECO:0000313" key="3">
    <source>
        <dbReference type="EMBL" id="GGJ99544.1"/>
    </source>
</evidence>
<sequence>MSQHDTFAQVAVGAGRFDACTEDEVVAAVRAALRDGLGGRIITPNVDILRQARRDPAVRGYLADADLVVADGMPLVWASRLAGTPLPERVAGSSLLLSLAAGLACDRRSLYVLGGEPRDGDGDPAGPDGALRAAVKLAHAYPGLRIAGAHSPPYGFERDPDRLDAVVAAVAGAAPDLVCVGVGFPKQESVISVLRRRLPGAWYLGCGAAVNFVAGDRVRAPEWMQRSGLEWAHRLASEPRRLATRYIGHDAPYALRLLAGATLTRYRPGQRPPAD</sequence>
<accession>A0A8J3FEA3</accession>
<reference evidence="3" key="2">
    <citation type="submission" date="2020-09" db="EMBL/GenBank/DDBJ databases">
        <authorList>
            <person name="Sun Q."/>
            <person name="Ohkuma M."/>
        </authorList>
    </citation>
    <scope>NUCLEOTIDE SEQUENCE</scope>
    <source>
        <strain evidence="3">JCM 3090</strain>
    </source>
</reference>
<organism evidence="3 4">
    <name type="scientific">Pilimelia anulata</name>
    <dbReference type="NCBI Taxonomy" id="53371"/>
    <lineage>
        <taxon>Bacteria</taxon>
        <taxon>Bacillati</taxon>
        <taxon>Actinomycetota</taxon>
        <taxon>Actinomycetes</taxon>
        <taxon>Micromonosporales</taxon>
        <taxon>Micromonosporaceae</taxon>
        <taxon>Pilimelia</taxon>
    </lineage>
</organism>
<keyword evidence="1" id="KW-0328">Glycosyltransferase</keyword>
<keyword evidence="2" id="KW-0808">Transferase</keyword>
<evidence type="ECO:0000313" key="4">
    <source>
        <dbReference type="Proteomes" id="UP000649739"/>
    </source>
</evidence>
<dbReference type="Pfam" id="PF03808">
    <property type="entry name" value="Glyco_tran_WecG"/>
    <property type="match status" value="1"/>
</dbReference>
<dbReference type="RefSeq" id="WP_229783986.1">
    <property type="nucleotide sequence ID" value="NZ_BMQB01000006.1"/>
</dbReference>
<dbReference type="Proteomes" id="UP000649739">
    <property type="component" value="Unassembled WGS sequence"/>
</dbReference>
<dbReference type="EMBL" id="BMQB01000006">
    <property type="protein sequence ID" value="GGJ99544.1"/>
    <property type="molecule type" value="Genomic_DNA"/>
</dbReference>
<protein>
    <recommendedName>
        <fullName evidence="5">N-acetylglucosaminyldiphosphoundecaprenol N-acetyl-beta-D-mannosaminyltransferase</fullName>
    </recommendedName>
</protein>
<dbReference type="PANTHER" id="PTHR34136">
    <property type="match status" value="1"/>
</dbReference>
<comment type="caution">
    <text evidence="3">The sequence shown here is derived from an EMBL/GenBank/DDBJ whole genome shotgun (WGS) entry which is preliminary data.</text>
</comment>
<gene>
    <name evidence="3" type="ORF">GCM10010123_31810</name>
</gene>
<evidence type="ECO:0008006" key="5">
    <source>
        <dbReference type="Google" id="ProtNLM"/>
    </source>
</evidence>
<reference evidence="3" key="1">
    <citation type="journal article" date="2014" name="Int. J. Syst. Evol. Microbiol.">
        <title>Complete genome sequence of Corynebacterium casei LMG S-19264T (=DSM 44701T), isolated from a smear-ripened cheese.</title>
        <authorList>
            <consortium name="US DOE Joint Genome Institute (JGI-PGF)"/>
            <person name="Walter F."/>
            <person name="Albersmeier A."/>
            <person name="Kalinowski J."/>
            <person name="Ruckert C."/>
        </authorList>
    </citation>
    <scope>NUCLEOTIDE SEQUENCE</scope>
    <source>
        <strain evidence="3">JCM 3090</strain>
    </source>
</reference>
<evidence type="ECO:0000256" key="2">
    <source>
        <dbReference type="ARBA" id="ARBA00022679"/>
    </source>
</evidence>
<dbReference type="PANTHER" id="PTHR34136:SF1">
    <property type="entry name" value="UDP-N-ACETYL-D-MANNOSAMINURONIC ACID TRANSFERASE"/>
    <property type="match status" value="1"/>
</dbReference>
<proteinExistence type="predicted"/>
<dbReference type="GO" id="GO:0016758">
    <property type="term" value="F:hexosyltransferase activity"/>
    <property type="evidence" value="ECO:0007669"/>
    <property type="project" value="TreeGrafter"/>
</dbReference>
<dbReference type="CDD" id="cd06533">
    <property type="entry name" value="Glyco_transf_WecG_TagA"/>
    <property type="match status" value="1"/>
</dbReference>
<evidence type="ECO:0000256" key="1">
    <source>
        <dbReference type="ARBA" id="ARBA00022676"/>
    </source>
</evidence>
<name>A0A8J3FEA3_9ACTN</name>